<dbReference type="Proteomes" id="UP000182983">
    <property type="component" value="Unassembled WGS sequence"/>
</dbReference>
<dbReference type="AlphaFoldDB" id="A0A1H6HN76"/>
<accession>A0A1H6HN76</accession>
<feature type="compositionally biased region" description="Basic and acidic residues" evidence="1">
    <location>
        <begin position="261"/>
        <end position="279"/>
    </location>
</feature>
<dbReference type="InterPro" id="IPR050400">
    <property type="entry name" value="Bact_Cytoskel_RodZ"/>
</dbReference>
<dbReference type="RefSeq" id="WP_074767749.1">
    <property type="nucleotide sequence ID" value="NZ_FNWO01000006.1"/>
</dbReference>
<feature type="compositionally biased region" description="Low complexity" evidence="1">
    <location>
        <begin position="282"/>
        <end position="300"/>
    </location>
</feature>
<keyword evidence="4" id="KW-1185">Reference proteome</keyword>
<feature type="domain" description="Cytoskeleton protein RodZ-like C-terminal" evidence="2">
    <location>
        <begin position="330"/>
        <end position="394"/>
    </location>
</feature>
<dbReference type="Gene3D" id="1.10.260.40">
    <property type="entry name" value="lambda repressor-like DNA-binding domains"/>
    <property type="match status" value="1"/>
</dbReference>
<feature type="region of interest" description="Disordered" evidence="1">
    <location>
        <begin position="178"/>
        <end position="313"/>
    </location>
</feature>
<dbReference type="InterPro" id="IPR025194">
    <property type="entry name" value="RodZ-like_C"/>
</dbReference>
<protein>
    <submittedName>
        <fullName evidence="3">Cytoskeleton protein RodZ</fullName>
    </submittedName>
</protein>
<proteinExistence type="predicted"/>
<sequence length="407" mass="42484">MDSPASDDQTPPVDSGIPPVAPAPVRIADQLAVGPTLRAARERTGRTLPECSQQLFIRLPFLEALEDGRHRDLPGGAYAAGFLRTYAEFLELDGEELVRRFRQEGAGGFTNRTELAFPSPVSEGRIPGGAVIFLGLVLAGLTYGGWYLLSSREADVAEIVPPLPERLSTMLNRQAALTGEPRATASAPTDTAAAADPTRTREDVVPPSESDDDAKPAAPDLKAPEPVQTSPAPAPVAPPPAPVAAPALPPAPVEPVAVKPDSLKTEPPKVEPVKPEPSKTDASAQAPAAVPATSATTAAPEVKAPDAASPTGKVFGAEYADSRVSLRAVADDCWVQVREMDGSILTSRLLRRGDSLRLPNRPGLSLMAGNSGALEVTVDGRRIAPLGAVGQVRRDIRLDPDRLGAGG</sequence>
<dbReference type="PANTHER" id="PTHR34475">
    <property type="match status" value="1"/>
</dbReference>
<dbReference type="OrthoDB" id="9790252at2"/>
<dbReference type="Pfam" id="PF13464">
    <property type="entry name" value="RodZ_C"/>
    <property type="match status" value="1"/>
</dbReference>
<reference evidence="4" key="1">
    <citation type="submission" date="2016-10" db="EMBL/GenBank/DDBJ databases">
        <authorList>
            <person name="Varghese N."/>
            <person name="Submissions S."/>
        </authorList>
    </citation>
    <scope>NUCLEOTIDE SEQUENCE [LARGE SCALE GENOMIC DNA]</scope>
    <source>
        <strain evidence="4">DSM 13234</strain>
    </source>
</reference>
<name>A0A1H6HN76_MAGFU</name>
<dbReference type="Pfam" id="PF13413">
    <property type="entry name" value="HTH_25"/>
    <property type="match status" value="1"/>
</dbReference>
<feature type="compositionally biased region" description="Low complexity" evidence="1">
    <location>
        <begin position="216"/>
        <end position="226"/>
    </location>
</feature>
<evidence type="ECO:0000256" key="1">
    <source>
        <dbReference type="SAM" id="MobiDB-lite"/>
    </source>
</evidence>
<feature type="compositionally biased region" description="Pro residues" evidence="1">
    <location>
        <begin position="232"/>
        <end position="253"/>
    </location>
</feature>
<dbReference type="InterPro" id="IPR010982">
    <property type="entry name" value="Lambda_DNA-bd_dom_sf"/>
</dbReference>
<evidence type="ECO:0000259" key="2">
    <source>
        <dbReference type="Pfam" id="PF13464"/>
    </source>
</evidence>
<gene>
    <name evidence="3" type="ORF">SAMN04244559_01815</name>
</gene>
<dbReference type="EMBL" id="FNWO01000006">
    <property type="protein sequence ID" value="SEH35645.1"/>
    <property type="molecule type" value="Genomic_DNA"/>
</dbReference>
<feature type="region of interest" description="Disordered" evidence="1">
    <location>
        <begin position="1"/>
        <end position="21"/>
    </location>
</feature>
<evidence type="ECO:0000313" key="3">
    <source>
        <dbReference type="EMBL" id="SEH35645.1"/>
    </source>
</evidence>
<dbReference type="GO" id="GO:0003677">
    <property type="term" value="F:DNA binding"/>
    <property type="evidence" value="ECO:0007669"/>
    <property type="project" value="InterPro"/>
</dbReference>
<dbReference type="PANTHER" id="PTHR34475:SF1">
    <property type="entry name" value="CYTOSKELETON PROTEIN RODZ"/>
    <property type="match status" value="1"/>
</dbReference>
<organism evidence="3 4">
    <name type="scientific">Magnetospirillum fulvum</name>
    <name type="common">Rhodospirillum fulvum</name>
    <dbReference type="NCBI Taxonomy" id="1082"/>
    <lineage>
        <taxon>Bacteria</taxon>
        <taxon>Pseudomonadati</taxon>
        <taxon>Pseudomonadota</taxon>
        <taxon>Alphaproteobacteria</taxon>
        <taxon>Rhodospirillales</taxon>
        <taxon>Rhodospirillaceae</taxon>
        <taxon>Magnetospirillum</taxon>
    </lineage>
</organism>
<evidence type="ECO:0000313" key="4">
    <source>
        <dbReference type="Proteomes" id="UP000182983"/>
    </source>
</evidence>
<feature type="compositionally biased region" description="Low complexity" evidence="1">
    <location>
        <begin position="181"/>
        <end position="197"/>
    </location>
</feature>